<dbReference type="PROSITE" id="PS51257">
    <property type="entry name" value="PROKAR_LIPOPROTEIN"/>
    <property type="match status" value="1"/>
</dbReference>
<name>A0AAD1KXY5_CITBR</name>
<dbReference type="Proteomes" id="UP001058317">
    <property type="component" value="Chromosome"/>
</dbReference>
<sequence length="164" mass="18511">MDNLMRKYLLLATIVLTGCTTSSQDCDLHAQDPSFITKLSCATSGGYRQQVDKKEQQVRLSQYENESAKQQQAYTQNRQQNVNQKLADEQARLNAVRSDLSQTLAQLKSSKIKSSERQKEIQQLQDLQRQSQHASGASEIAAIEKKVAEAKQKIKVLEEANTLR</sequence>
<evidence type="ECO:0000256" key="1">
    <source>
        <dbReference type="SAM" id="MobiDB-lite"/>
    </source>
</evidence>
<organism evidence="2 3">
    <name type="scientific">Citrobacter braakii</name>
    <dbReference type="NCBI Taxonomy" id="57706"/>
    <lineage>
        <taxon>Bacteria</taxon>
        <taxon>Pseudomonadati</taxon>
        <taxon>Pseudomonadota</taxon>
        <taxon>Gammaproteobacteria</taxon>
        <taxon>Enterobacterales</taxon>
        <taxon>Enterobacteriaceae</taxon>
        <taxon>Citrobacter</taxon>
        <taxon>Citrobacter freundii complex</taxon>
    </lineage>
</organism>
<evidence type="ECO:0008006" key="4">
    <source>
        <dbReference type="Google" id="ProtNLM"/>
    </source>
</evidence>
<reference evidence="2" key="1">
    <citation type="submission" date="2022-07" db="EMBL/GenBank/DDBJ databases">
        <title>Complete genome sequence of carbapenem-resistant Citrobacter spp. in Japan.</title>
        <authorList>
            <person name="Maehana S."/>
            <person name="Suzuki M."/>
            <person name="Kitasato H."/>
        </authorList>
    </citation>
    <scope>NUCLEOTIDE SEQUENCE</scope>
    <source>
        <strain evidence="2">KAM621</strain>
    </source>
</reference>
<dbReference type="RefSeq" id="WP_268055809.1">
    <property type="nucleotide sequence ID" value="NZ_AP026382.1"/>
</dbReference>
<accession>A0AAD1KXY5</accession>
<dbReference type="EMBL" id="AP026382">
    <property type="protein sequence ID" value="BDN94939.1"/>
    <property type="molecule type" value="Genomic_DNA"/>
</dbReference>
<feature type="compositionally biased region" description="Low complexity" evidence="1">
    <location>
        <begin position="70"/>
        <end position="80"/>
    </location>
</feature>
<proteinExistence type="predicted"/>
<feature type="region of interest" description="Disordered" evidence="1">
    <location>
        <begin position="63"/>
        <end position="84"/>
    </location>
</feature>
<evidence type="ECO:0000313" key="3">
    <source>
        <dbReference type="Proteomes" id="UP001058317"/>
    </source>
</evidence>
<protein>
    <recommendedName>
        <fullName evidence="4">Lipoprotein</fullName>
    </recommendedName>
</protein>
<gene>
    <name evidence="2" type="ORF">KAM621c_00440</name>
</gene>
<evidence type="ECO:0000313" key="2">
    <source>
        <dbReference type="EMBL" id="BDN94939.1"/>
    </source>
</evidence>
<dbReference type="AlphaFoldDB" id="A0AAD1KXY5"/>